<comment type="caution">
    <text evidence="1">The sequence shown here is derived from an EMBL/GenBank/DDBJ whole genome shotgun (WGS) entry which is preliminary data.</text>
</comment>
<organism evidence="1 2">
    <name type="scientific">Diaporthe vaccinii</name>
    <dbReference type="NCBI Taxonomy" id="105482"/>
    <lineage>
        <taxon>Eukaryota</taxon>
        <taxon>Fungi</taxon>
        <taxon>Dikarya</taxon>
        <taxon>Ascomycota</taxon>
        <taxon>Pezizomycotina</taxon>
        <taxon>Sordariomycetes</taxon>
        <taxon>Sordariomycetidae</taxon>
        <taxon>Diaporthales</taxon>
        <taxon>Diaporthaceae</taxon>
        <taxon>Diaporthe</taxon>
        <taxon>Diaporthe eres species complex</taxon>
    </lineage>
</organism>
<accession>A0ABR4FD19</accession>
<gene>
    <name evidence="1" type="ORF">FJTKL_09540</name>
</gene>
<evidence type="ECO:0000313" key="1">
    <source>
        <dbReference type="EMBL" id="KAL2292594.1"/>
    </source>
</evidence>
<proteinExistence type="predicted"/>
<reference evidence="1 2" key="1">
    <citation type="submission" date="2024-03" db="EMBL/GenBank/DDBJ databases">
        <title>A high-quality draft genome sequence of Diaporthe vaccinii, a causative agent of upright dieback and viscid rot disease in cranberry plants.</title>
        <authorList>
            <person name="Sarrasin M."/>
            <person name="Lang B.F."/>
            <person name="Burger G."/>
        </authorList>
    </citation>
    <scope>NUCLEOTIDE SEQUENCE [LARGE SCALE GENOMIC DNA]</scope>
    <source>
        <strain evidence="1 2">IS7</strain>
    </source>
</reference>
<dbReference type="EMBL" id="JBAWTH010000003">
    <property type="protein sequence ID" value="KAL2292594.1"/>
    <property type="molecule type" value="Genomic_DNA"/>
</dbReference>
<sequence length="117" mass="13142">MLAIMPYWRHAACVERTVSVNWRETTLMLPSAASLPDVGEASTEADRAARRRMAVVNGFCILPGGFDDYFLLSKLASLSFPFFFSQNIPTNPGCGSTVTISQAWTKNDRQKRPYYKE</sequence>
<name>A0ABR4FD19_9PEZI</name>
<evidence type="ECO:0000313" key="2">
    <source>
        <dbReference type="Proteomes" id="UP001600888"/>
    </source>
</evidence>
<protein>
    <submittedName>
        <fullName evidence="1">Uncharacterized protein</fullName>
    </submittedName>
</protein>
<keyword evidence="2" id="KW-1185">Reference proteome</keyword>
<dbReference type="Proteomes" id="UP001600888">
    <property type="component" value="Unassembled WGS sequence"/>
</dbReference>